<accession>A0ABR8AFT8</accession>
<comment type="caution">
    <text evidence="4">The sequence shown here is derived from an EMBL/GenBank/DDBJ whole genome shotgun (WGS) entry which is preliminary data.</text>
</comment>
<dbReference type="PANTHER" id="PTHR33740:SF3">
    <property type="entry name" value="GPI-ANCHORED ADHESIN-LIKE PROTEIN"/>
    <property type="match status" value="1"/>
</dbReference>
<dbReference type="PROSITE" id="PS51272">
    <property type="entry name" value="SLH"/>
    <property type="match status" value="2"/>
</dbReference>
<evidence type="ECO:0000313" key="4">
    <source>
        <dbReference type="EMBL" id="MBD2198902.1"/>
    </source>
</evidence>
<proteinExistence type="predicted"/>
<name>A0ABR8AFT8_9CYAN</name>
<dbReference type="PROSITE" id="PS51257">
    <property type="entry name" value="PROKAR_LIPOPROTEIN"/>
    <property type="match status" value="1"/>
</dbReference>
<dbReference type="PANTHER" id="PTHR33740">
    <property type="entry name" value="GPI-ANCHORED ADHESIN-LIKE PROTEIN"/>
    <property type="match status" value="1"/>
</dbReference>
<feature type="domain" description="SLH" evidence="3">
    <location>
        <begin position="322"/>
        <end position="390"/>
    </location>
</feature>
<evidence type="ECO:0000259" key="3">
    <source>
        <dbReference type="PROSITE" id="PS51272"/>
    </source>
</evidence>
<dbReference type="RefSeq" id="WP_190546944.1">
    <property type="nucleotide sequence ID" value="NZ_CAWPNO010000083.1"/>
</dbReference>
<dbReference type="Proteomes" id="UP000658514">
    <property type="component" value="Unassembled WGS sequence"/>
</dbReference>
<sequence length="473" mass="50905">MLPCKNPAVFLSLAVFLSSLTACANSPTAKNLEQSLAADPQLQTNPVVFGEPKDQQPQTQPNQSTVQLPVDFPQDIPIYPNAKLETVTPATDTEKKVSTRWLSADPSNFITNFYTNQFQANNWQINQKPSDDVGGVFEAQRNNVLVKVSIQAQSVTNPAPNQPQTATKLLIEYLPSSTTTAQATPTSSPSETETNNAQTPSGVPQPGDSQFIGPVLPTNAATQPGTVANSPVSSATTNTSVVFTDINQAPQQLREHIQDLAKLGVLSPAIQATKNNAQAKTSQFAPAKTITRREYARWLVAANNAMYANNPAKQIRLAADSAQPAFTDVSVKDPDFPAIQGLAEAGLIPSSLSGDTTAVLFRPDAPLTREQLLLWKIPLDSRQALPTASLDAVKQTWGFQDAGKIDPKALRAVLADHQNGEQSNIRRVFGYTTLFQPKKPVTRAEAAAALWYFGTQGEGISAVDALKLQRPQT</sequence>
<evidence type="ECO:0000313" key="5">
    <source>
        <dbReference type="Proteomes" id="UP000658514"/>
    </source>
</evidence>
<dbReference type="InterPro" id="IPR001119">
    <property type="entry name" value="SLH_dom"/>
</dbReference>
<feature type="compositionally biased region" description="Low complexity" evidence="1">
    <location>
        <begin position="177"/>
        <end position="194"/>
    </location>
</feature>
<evidence type="ECO:0000256" key="1">
    <source>
        <dbReference type="SAM" id="MobiDB-lite"/>
    </source>
</evidence>
<feature type="signal peptide" evidence="2">
    <location>
        <begin position="1"/>
        <end position="24"/>
    </location>
</feature>
<dbReference type="EMBL" id="JACJQH010000049">
    <property type="protein sequence ID" value="MBD2198902.1"/>
    <property type="molecule type" value="Genomic_DNA"/>
</dbReference>
<feature type="domain" description="SLH" evidence="3">
    <location>
        <begin position="240"/>
        <end position="313"/>
    </location>
</feature>
<feature type="chain" id="PRO_5045440770" evidence="2">
    <location>
        <begin position="25"/>
        <end position="473"/>
    </location>
</feature>
<reference evidence="4 5" key="1">
    <citation type="journal article" date="2020" name="ISME J.">
        <title>Comparative genomics reveals insights into cyanobacterial evolution and habitat adaptation.</title>
        <authorList>
            <person name="Chen M.Y."/>
            <person name="Teng W.K."/>
            <person name="Zhao L."/>
            <person name="Hu C.X."/>
            <person name="Zhou Y.K."/>
            <person name="Han B.P."/>
            <person name="Song L.R."/>
            <person name="Shu W.S."/>
        </authorList>
    </citation>
    <scope>NUCLEOTIDE SEQUENCE [LARGE SCALE GENOMIC DNA]</scope>
    <source>
        <strain evidence="4 5">FACHB-288</strain>
    </source>
</reference>
<dbReference type="Pfam" id="PF00395">
    <property type="entry name" value="SLH"/>
    <property type="match status" value="2"/>
</dbReference>
<evidence type="ECO:0000256" key="2">
    <source>
        <dbReference type="SAM" id="SignalP"/>
    </source>
</evidence>
<feature type="compositionally biased region" description="Polar residues" evidence="1">
    <location>
        <begin position="219"/>
        <end position="236"/>
    </location>
</feature>
<feature type="region of interest" description="Disordered" evidence="1">
    <location>
        <begin position="177"/>
        <end position="236"/>
    </location>
</feature>
<protein>
    <submittedName>
        <fullName evidence="4">S-layer homology domain-containing protein</fullName>
    </submittedName>
</protein>
<gene>
    <name evidence="4" type="ORF">H6G24_26045</name>
</gene>
<keyword evidence="5" id="KW-1185">Reference proteome</keyword>
<keyword evidence="2" id="KW-0732">Signal</keyword>
<organism evidence="4 5">
    <name type="scientific">Calothrix parietina FACHB-288</name>
    <dbReference type="NCBI Taxonomy" id="2692896"/>
    <lineage>
        <taxon>Bacteria</taxon>
        <taxon>Bacillati</taxon>
        <taxon>Cyanobacteriota</taxon>
        <taxon>Cyanophyceae</taxon>
        <taxon>Nostocales</taxon>
        <taxon>Calotrichaceae</taxon>
        <taxon>Calothrix</taxon>
    </lineage>
</organism>